<dbReference type="PANTHER" id="PTHR30561">
    <property type="entry name" value="SMR FAMILY PROTON-DEPENDENT DRUG EFFLUX TRANSPORTER SUGE"/>
    <property type="match status" value="1"/>
</dbReference>
<dbReference type="Gene3D" id="1.10.3730.20">
    <property type="match status" value="1"/>
</dbReference>
<reference evidence="9 10" key="1">
    <citation type="submission" date="2018-08" db="EMBL/GenBank/DDBJ databases">
        <title>Sequencing the genomes of 1000 actinobacteria strains.</title>
        <authorList>
            <person name="Klenk H.-P."/>
        </authorList>
    </citation>
    <scope>NUCLEOTIDE SEQUENCE [LARGE SCALE GENOMIC DNA]</scope>
    <source>
        <strain evidence="9 10">DSM 43927</strain>
    </source>
</reference>
<evidence type="ECO:0000256" key="3">
    <source>
        <dbReference type="ARBA" id="ARBA00022475"/>
    </source>
</evidence>
<gene>
    <name evidence="9" type="ORF">DFJ69_0144</name>
</gene>
<evidence type="ECO:0000313" key="9">
    <source>
        <dbReference type="EMBL" id="REE94785.1"/>
    </source>
</evidence>
<dbReference type="GO" id="GO:0022857">
    <property type="term" value="F:transmembrane transporter activity"/>
    <property type="evidence" value="ECO:0007669"/>
    <property type="project" value="InterPro"/>
</dbReference>
<dbReference type="InterPro" id="IPR037185">
    <property type="entry name" value="EmrE-like"/>
</dbReference>
<organism evidence="9 10">
    <name type="scientific">Thermomonospora umbrina</name>
    <dbReference type="NCBI Taxonomy" id="111806"/>
    <lineage>
        <taxon>Bacteria</taxon>
        <taxon>Bacillati</taxon>
        <taxon>Actinomycetota</taxon>
        <taxon>Actinomycetes</taxon>
        <taxon>Streptosporangiales</taxon>
        <taxon>Thermomonosporaceae</taxon>
        <taxon>Thermomonospora</taxon>
    </lineage>
</organism>
<evidence type="ECO:0000256" key="4">
    <source>
        <dbReference type="ARBA" id="ARBA00022692"/>
    </source>
</evidence>
<keyword evidence="4 7" id="KW-0812">Transmembrane</keyword>
<dbReference type="EMBL" id="QTTT01000001">
    <property type="protein sequence ID" value="REE94785.1"/>
    <property type="molecule type" value="Genomic_DNA"/>
</dbReference>
<comment type="similarity">
    <text evidence="7">Belongs to the drug/metabolite transporter (DMT) superfamily. Small multidrug resistance (SMR) (TC 2.A.7.1) family.</text>
</comment>
<proteinExistence type="inferred from homology"/>
<dbReference type="AlphaFoldDB" id="A0A3D9SPB6"/>
<dbReference type="FunFam" id="1.10.3730.20:FF:000001">
    <property type="entry name" value="Quaternary ammonium compound resistance transporter SugE"/>
    <property type="match status" value="1"/>
</dbReference>
<sequence>MTWLILLGAAALECVWAVAFKQSDGLTKAWPALIGVTTAIASVVLLTIALRTLPVGTAYAVWTGLGAAGVAAAGIVAFGESASPVRLGFLGLILVGVGGLRLVEGG</sequence>
<name>A0A3D9SPB6_9ACTN</name>
<keyword evidence="2" id="KW-0813">Transport</keyword>
<keyword evidence="5 8" id="KW-1133">Transmembrane helix</keyword>
<feature type="transmembrane region" description="Helical" evidence="8">
    <location>
        <begin position="85"/>
        <end position="103"/>
    </location>
</feature>
<evidence type="ECO:0000256" key="1">
    <source>
        <dbReference type="ARBA" id="ARBA00004651"/>
    </source>
</evidence>
<dbReference type="PANTHER" id="PTHR30561:SF0">
    <property type="entry name" value="GUANIDINIUM EXPORTER"/>
    <property type="match status" value="1"/>
</dbReference>
<accession>A0A3D9SPB6</accession>
<dbReference type="GO" id="GO:0005886">
    <property type="term" value="C:plasma membrane"/>
    <property type="evidence" value="ECO:0007669"/>
    <property type="project" value="UniProtKB-SubCell"/>
</dbReference>
<dbReference type="OrthoDB" id="21828at2"/>
<keyword evidence="6 8" id="KW-0472">Membrane</keyword>
<dbReference type="SUPFAM" id="SSF103481">
    <property type="entry name" value="Multidrug resistance efflux transporter EmrE"/>
    <property type="match status" value="1"/>
</dbReference>
<evidence type="ECO:0000256" key="2">
    <source>
        <dbReference type="ARBA" id="ARBA00022448"/>
    </source>
</evidence>
<dbReference type="InterPro" id="IPR045324">
    <property type="entry name" value="Small_multidrug_res"/>
</dbReference>
<feature type="transmembrane region" description="Helical" evidence="8">
    <location>
        <begin position="33"/>
        <end position="50"/>
    </location>
</feature>
<dbReference type="InterPro" id="IPR000390">
    <property type="entry name" value="Small_drug/metabolite_transptr"/>
</dbReference>
<comment type="caution">
    <text evidence="9">The sequence shown here is derived from an EMBL/GenBank/DDBJ whole genome shotgun (WGS) entry which is preliminary data.</text>
</comment>
<evidence type="ECO:0000313" key="10">
    <source>
        <dbReference type="Proteomes" id="UP000256661"/>
    </source>
</evidence>
<evidence type="ECO:0000256" key="6">
    <source>
        <dbReference type="ARBA" id="ARBA00023136"/>
    </source>
</evidence>
<dbReference type="RefSeq" id="WP_116026299.1">
    <property type="nucleotide sequence ID" value="NZ_QTTT01000001.1"/>
</dbReference>
<feature type="transmembrane region" description="Helical" evidence="8">
    <location>
        <begin position="57"/>
        <end position="79"/>
    </location>
</feature>
<evidence type="ECO:0000256" key="8">
    <source>
        <dbReference type="SAM" id="Phobius"/>
    </source>
</evidence>
<keyword evidence="3" id="KW-1003">Cell membrane</keyword>
<dbReference type="Pfam" id="PF00893">
    <property type="entry name" value="Multi_Drug_Res"/>
    <property type="match status" value="1"/>
</dbReference>
<protein>
    <submittedName>
        <fullName evidence="9">Quaternary ammonium compound-resistance protein SugE</fullName>
    </submittedName>
</protein>
<dbReference type="Proteomes" id="UP000256661">
    <property type="component" value="Unassembled WGS sequence"/>
</dbReference>
<comment type="subcellular location">
    <subcellularLocation>
        <location evidence="1 7">Cell membrane</location>
        <topology evidence="1 7">Multi-pass membrane protein</topology>
    </subcellularLocation>
</comment>
<evidence type="ECO:0000256" key="7">
    <source>
        <dbReference type="RuleBase" id="RU003942"/>
    </source>
</evidence>
<evidence type="ECO:0000256" key="5">
    <source>
        <dbReference type="ARBA" id="ARBA00022989"/>
    </source>
</evidence>
<keyword evidence="10" id="KW-1185">Reference proteome</keyword>